<dbReference type="InterPro" id="IPR003346">
    <property type="entry name" value="Transposase_20"/>
</dbReference>
<name>K4IGR6_PSYTT</name>
<keyword evidence="5" id="KW-1185">Reference proteome</keyword>
<dbReference type="NCBIfam" id="NF033542">
    <property type="entry name" value="transpos_IS110"/>
    <property type="match status" value="1"/>
</dbReference>
<keyword evidence="1" id="KW-0175">Coiled coil</keyword>
<dbReference type="RefSeq" id="WP_015025086.1">
    <property type="nucleotide sequence ID" value="NC_018721.1"/>
</dbReference>
<evidence type="ECO:0000259" key="3">
    <source>
        <dbReference type="Pfam" id="PF02371"/>
    </source>
</evidence>
<dbReference type="Pfam" id="PF02371">
    <property type="entry name" value="Transposase_20"/>
    <property type="match status" value="1"/>
</dbReference>
<evidence type="ECO:0000313" key="5">
    <source>
        <dbReference type="Proteomes" id="UP000008514"/>
    </source>
</evidence>
<evidence type="ECO:0000256" key="1">
    <source>
        <dbReference type="SAM" id="Coils"/>
    </source>
</evidence>
<reference evidence="4" key="1">
    <citation type="submission" date="2006-03" db="EMBL/GenBank/DDBJ databases">
        <authorList>
            <person name="Bowman J."/>
            <person name="Ferriera S."/>
            <person name="Johnson J."/>
            <person name="Kravitz S."/>
            <person name="Halpern A."/>
            <person name="Remington K."/>
            <person name="Beeson K."/>
            <person name="Tran B."/>
            <person name="Rogers Y.-H."/>
            <person name="Friedman R."/>
            <person name="Venter J.C."/>
        </authorList>
    </citation>
    <scope>NUCLEOTIDE SEQUENCE [LARGE SCALE GENOMIC DNA]</scope>
    <source>
        <strain evidence="4">ATCC 700755</strain>
    </source>
</reference>
<dbReference type="GO" id="GO:0006313">
    <property type="term" value="P:DNA transposition"/>
    <property type="evidence" value="ECO:0007669"/>
    <property type="project" value="InterPro"/>
</dbReference>
<dbReference type="EMBL" id="CP003879">
    <property type="protein sequence ID" value="AFU69529.1"/>
    <property type="molecule type" value="Genomic_DNA"/>
</dbReference>
<feature type="coiled-coil region" evidence="1">
    <location>
        <begin position="142"/>
        <end position="197"/>
    </location>
</feature>
<proteinExistence type="predicted"/>
<protein>
    <submittedName>
        <fullName evidence="4">Transposase, IS116/IS110/IS902 family</fullName>
    </submittedName>
</protein>
<dbReference type="InterPro" id="IPR002525">
    <property type="entry name" value="Transp_IS110-like_N"/>
</dbReference>
<dbReference type="InterPro" id="IPR047650">
    <property type="entry name" value="Transpos_IS110"/>
</dbReference>
<dbReference type="Proteomes" id="UP000008514">
    <property type="component" value="Chromosome"/>
</dbReference>
<evidence type="ECO:0000313" key="4">
    <source>
        <dbReference type="EMBL" id="AFU69529.1"/>
    </source>
</evidence>
<dbReference type="AlphaFoldDB" id="K4IGR6"/>
<dbReference type="HOGENOM" id="CLU_036902_5_0_10"/>
<sequence>MRQLEKVLKEVAGIDVAQKELVVSLGRLLESLSIEIFAYKVFVNSDNGIQSMIEWVSSCCENAAQMRYVMEATGVYHERLAYALESMNIDVSVILPNKISNYARSLDIKTITDKTASQAIAQFGLERKLDNWIRPKDIYRELKQLTRERDQIVEERSMVKNQRHAEKTEAMPNQKSLVRIEDRIKFLNRQEKEIKLDIATLLKSHPEVKTRVDNICTIPGVGELTAVTVLAETNGFELIRNKKQLTSYAGFDVKEKQSGTSIKGKPRISKRGNRHLRKSMHLPSLSSVKYNQSHKDLYVRIVSKSGIKMKALIAVQRKMLELIFVIDKNQNPYENDYHQKRVHHTNAEVPLQANL</sequence>
<gene>
    <name evidence="4" type="ordered locus">P700755_002809</name>
</gene>
<dbReference type="GO" id="GO:0003677">
    <property type="term" value="F:DNA binding"/>
    <property type="evidence" value="ECO:0007669"/>
    <property type="project" value="InterPro"/>
</dbReference>
<feature type="domain" description="Transposase IS116/IS110/IS902 C-terminal" evidence="3">
    <location>
        <begin position="214"/>
        <end position="298"/>
    </location>
</feature>
<evidence type="ECO:0000259" key="2">
    <source>
        <dbReference type="Pfam" id="PF01548"/>
    </source>
</evidence>
<dbReference type="PANTHER" id="PTHR33055:SF3">
    <property type="entry name" value="PUTATIVE TRANSPOSASE FOR IS117-RELATED"/>
    <property type="match status" value="1"/>
</dbReference>
<reference evidence="4" key="2">
    <citation type="submission" date="2012-09" db="EMBL/GenBank/DDBJ databases">
        <title>The complete sequence of Psychroflexus torquis an extreme psychrophile from sea-ice that is stimulated by light.</title>
        <authorList>
            <person name="Feng S."/>
            <person name="Powell S.M."/>
            <person name="Bowman J.P."/>
        </authorList>
    </citation>
    <scope>NUCLEOTIDE SEQUENCE [LARGE SCALE GENOMIC DNA]</scope>
    <source>
        <strain evidence="4">ATCC 700755</strain>
    </source>
</reference>
<dbReference type="Pfam" id="PF01548">
    <property type="entry name" value="DEDD_Tnp_IS110"/>
    <property type="match status" value="1"/>
</dbReference>
<dbReference type="PANTHER" id="PTHR33055">
    <property type="entry name" value="TRANSPOSASE FOR INSERTION SEQUENCE ELEMENT IS1111A"/>
    <property type="match status" value="1"/>
</dbReference>
<dbReference type="GO" id="GO:0004803">
    <property type="term" value="F:transposase activity"/>
    <property type="evidence" value="ECO:0007669"/>
    <property type="project" value="InterPro"/>
</dbReference>
<feature type="domain" description="Transposase IS110-like N-terminal" evidence="2">
    <location>
        <begin position="12"/>
        <end position="164"/>
    </location>
</feature>
<dbReference type="KEGG" id="ptq:P700755_002809"/>
<accession>K4IGR6</accession>
<organism evidence="4 5">
    <name type="scientific">Psychroflexus torquis (strain ATCC 700755 / CIP 106069 / ACAM 623)</name>
    <dbReference type="NCBI Taxonomy" id="313595"/>
    <lineage>
        <taxon>Bacteria</taxon>
        <taxon>Pseudomonadati</taxon>
        <taxon>Bacteroidota</taxon>
        <taxon>Flavobacteriia</taxon>
        <taxon>Flavobacteriales</taxon>
        <taxon>Flavobacteriaceae</taxon>
        <taxon>Psychroflexus</taxon>
    </lineage>
</organism>
<dbReference type="eggNOG" id="COG3547">
    <property type="taxonomic scope" value="Bacteria"/>
</dbReference>